<dbReference type="EMBL" id="BGPR01000444">
    <property type="protein sequence ID" value="GBM20555.1"/>
    <property type="molecule type" value="Genomic_DNA"/>
</dbReference>
<protein>
    <submittedName>
        <fullName evidence="1">Uncharacterized protein</fullName>
    </submittedName>
</protein>
<dbReference type="AlphaFoldDB" id="A0A4Y2DY68"/>
<reference evidence="1 2" key="1">
    <citation type="journal article" date="2019" name="Sci. Rep.">
        <title>Orb-weaving spider Araneus ventricosus genome elucidates the spidroin gene catalogue.</title>
        <authorList>
            <person name="Kono N."/>
            <person name="Nakamura H."/>
            <person name="Ohtoshi R."/>
            <person name="Moran D.A.P."/>
            <person name="Shinohara A."/>
            <person name="Yoshida Y."/>
            <person name="Fujiwara M."/>
            <person name="Mori M."/>
            <person name="Tomita M."/>
            <person name="Arakawa K."/>
        </authorList>
    </citation>
    <scope>NUCLEOTIDE SEQUENCE [LARGE SCALE GENOMIC DNA]</scope>
</reference>
<proteinExistence type="predicted"/>
<dbReference type="Proteomes" id="UP000499080">
    <property type="component" value="Unassembled WGS sequence"/>
</dbReference>
<gene>
    <name evidence="1" type="ORF">AVEN_261683_1</name>
</gene>
<comment type="caution">
    <text evidence="1">The sequence shown here is derived from an EMBL/GenBank/DDBJ whole genome shotgun (WGS) entry which is preliminary data.</text>
</comment>
<sequence>MTAERVYLQKSAPEGFVFCLRLGQKTAVPERTAAKWEIMIKSDKAPKTTAAALLLRPPASQRSADLVTICVLRPFVTIRKHGHLKESAEKQIYLDS</sequence>
<evidence type="ECO:0000313" key="1">
    <source>
        <dbReference type="EMBL" id="GBM20555.1"/>
    </source>
</evidence>
<keyword evidence="2" id="KW-1185">Reference proteome</keyword>
<name>A0A4Y2DY68_ARAVE</name>
<organism evidence="1 2">
    <name type="scientific">Araneus ventricosus</name>
    <name type="common">Orbweaver spider</name>
    <name type="synonym">Epeira ventricosa</name>
    <dbReference type="NCBI Taxonomy" id="182803"/>
    <lineage>
        <taxon>Eukaryota</taxon>
        <taxon>Metazoa</taxon>
        <taxon>Ecdysozoa</taxon>
        <taxon>Arthropoda</taxon>
        <taxon>Chelicerata</taxon>
        <taxon>Arachnida</taxon>
        <taxon>Araneae</taxon>
        <taxon>Araneomorphae</taxon>
        <taxon>Entelegynae</taxon>
        <taxon>Araneoidea</taxon>
        <taxon>Araneidae</taxon>
        <taxon>Araneus</taxon>
    </lineage>
</organism>
<accession>A0A4Y2DY68</accession>
<evidence type="ECO:0000313" key="2">
    <source>
        <dbReference type="Proteomes" id="UP000499080"/>
    </source>
</evidence>